<keyword evidence="1" id="KW-0472">Membrane</keyword>
<keyword evidence="1" id="KW-1133">Transmembrane helix</keyword>
<name>A0ABU6VH78_9FABA</name>
<proteinExistence type="predicted"/>
<evidence type="ECO:0000256" key="1">
    <source>
        <dbReference type="SAM" id="Phobius"/>
    </source>
</evidence>
<accession>A0ABU6VH78</accession>
<keyword evidence="1" id="KW-0812">Transmembrane</keyword>
<comment type="caution">
    <text evidence="2">The sequence shown here is derived from an EMBL/GenBank/DDBJ whole genome shotgun (WGS) entry which is preliminary data.</text>
</comment>
<sequence length="94" mass="10475">MGLINYEDGSNVGTPYFTECILAIDAMLLASLGYLWLQGHVSLIPDPIFLLLRVVFFLEIKHPDQVLAYYSLAGQRDDFPDTIVIVPLESTICA</sequence>
<keyword evidence="3" id="KW-1185">Reference proteome</keyword>
<gene>
    <name evidence="2" type="ORF">PIB30_055344</name>
</gene>
<organism evidence="2 3">
    <name type="scientific">Stylosanthes scabra</name>
    <dbReference type="NCBI Taxonomy" id="79078"/>
    <lineage>
        <taxon>Eukaryota</taxon>
        <taxon>Viridiplantae</taxon>
        <taxon>Streptophyta</taxon>
        <taxon>Embryophyta</taxon>
        <taxon>Tracheophyta</taxon>
        <taxon>Spermatophyta</taxon>
        <taxon>Magnoliopsida</taxon>
        <taxon>eudicotyledons</taxon>
        <taxon>Gunneridae</taxon>
        <taxon>Pentapetalae</taxon>
        <taxon>rosids</taxon>
        <taxon>fabids</taxon>
        <taxon>Fabales</taxon>
        <taxon>Fabaceae</taxon>
        <taxon>Papilionoideae</taxon>
        <taxon>50 kb inversion clade</taxon>
        <taxon>dalbergioids sensu lato</taxon>
        <taxon>Dalbergieae</taxon>
        <taxon>Pterocarpus clade</taxon>
        <taxon>Stylosanthes</taxon>
    </lineage>
</organism>
<evidence type="ECO:0000313" key="2">
    <source>
        <dbReference type="EMBL" id="MED6173010.1"/>
    </source>
</evidence>
<dbReference type="EMBL" id="JASCZI010151465">
    <property type="protein sequence ID" value="MED6173010.1"/>
    <property type="molecule type" value="Genomic_DNA"/>
</dbReference>
<evidence type="ECO:0000313" key="3">
    <source>
        <dbReference type="Proteomes" id="UP001341840"/>
    </source>
</evidence>
<protein>
    <submittedName>
        <fullName evidence="2">Uncharacterized protein</fullName>
    </submittedName>
</protein>
<reference evidence="2 3" key="1">
    <citation type="journal article" date="2023" name="Plants (Basel)">
        <title>Bridging the Gap: Combining Genomics and Transcriptomics Approaches to Understand Stylosanthes scabra, an Orphan Legume from the Brazilian Caatinga.</title>
        <authorList>
            <person name="Ferreira-Neto J.R.C."/>
            <person name="da Silva M.D."/>
            <person name="Binneck E."/>
            <person name="de Melo N.F."/>
            <person name="da Silva R.H."/>
            <person name="de Melo A.L.T.M."/>
            <person name="Pandolfi V."/>
            <person name="Bustamante F.O."/>
            <person name="Brasileiro-Vidal A.C."/>
            <person name="Benko-Iseppon A.M."/>
        </authorList>
    </citation>
    <scope>NUCLEOTIDE SEQUENCE [LARGE SCALE GENOMIC DNA]</scope>
    <source>
        <tissue evidence="2">Leaves</tissue>
    </source>
</reference>
<dbReference type="Proteomes" id="UP001341840">
    <property type="component" value="Unassembled WGS sequence"/>
</dbReference>
<feature type="transmembrane region" description="Helical" evidence="1">
    <location>
        <begin position="16"/>
        <end position="37"/>
    </location>
</feature>